<keyword evidence="3" id="KW-0768">Sushi</keyword>
<dbReference type="GO" id="GO:0020037">
    <property type="term" value="F:heme binding"/>
    <property type="evidence" value="ECO:0007669"/>
    <property type="project" value="InterPro"/>
</dbReference>
<dbReference type="AlphaFoldDB" id="A0A3B3XN44"/>
<dbReference type="GO" id="GO:0006979">
    <property type="term" value="P:response to oxidative stress"/>
    <property type="evidence" value="ECO:0007669"/>
    <property type="project" value="InterPro"/>
</dbReference>
<dbReference type="GO" id="GO:0046872">
    <property type="term" value="F:metal ion binding"/>
    <property type="evidence" value="ECO:0007669"/>
    <property type="project" value="UniProtKB-KW"/>
</dbReference>
<evidence type="ECO:0000256" key="2">
    <source>
        <dbReference type="PIRSR" id="PIRSR619791-2"/>
    </source>
</evidence>
<reference evidence="6" key="1">
    <citation type="submission" date="2025-08" db="UniProtKB">
        <authorList>
            <consortium name="Ensembl"/>
        </authorList>
    </citation>
    <scope>IDENTIFICATION</scope>
</reference>
<dbReference type="FunFam" id="1.10.640.10:FF:000010">
    <property type="entry name" value="Thyroid peroxidase"/>
    <property type="match status" value="1"/>
</dbReference>
<dbReference type="PANTHER" id="PTHR11475">
    <property type="entry name" value="OXIDASE/PEROXIDASE"/>
    <property type="match status" value="1"/>
</dbReference>
<dbReference type="CDD" id="cd00033">
    <property type="entry name" value="CCP"/>
    <property type="match status" value="1"/>
</dbReference>
<keyword evidence="2" id="KW-0349">Heme</keyword>
<dbReference type="PROSITE" id="PS50923">
    <property type="entry name" value="SUSHI"/>
    <property type="match status" value="1"/>
</dbReference>
<evidence type="ECO:0000256" key="4">
    <source>
        <dbReference type="SAM" id="MobiDB-lite"/>
    </source>
</evidence>
<evidence type="ECO:0000313" key="7">
    <source>
        <dbReference type="Proteomes" id="UP000261480"/>
    </source>
</evidence>
<dbReference type="Gene3D" id="1.10.640.10">
    <property type="entry name" value="Haem peroxidase domain superfamily, animal type"/>
    <property type="match status" value="2"/>
</dbReference>
<dbReference type="SMART" id="SM00032">
    <property type="entry name" value="CCP"/>
    <property type="match status" value="1"/>
</dbReference>
<dbReference type="InterPro" id="IPR037120">
    <property type="entry name" value="Haem_peroxidase_sf_animal"/>
</dbReference>
<reference evidence="6" key="2">
    <citation type="submission" date="2025-09" db="UniProtKB">
        <authorList>
            <consortium name="Ensembl"/>
        </authorList>
    </citation>
    <scope>IDENTIFICATION</scope>
</reference>
<feature type="domain" description="Sushi" evidence="5">
    <location>
        <begin position="451"/>
        <end position="507"/>
    </location>
</feature>
<name>A0A3B3XN44_9TELE</name>
<accession>A0A3B3XN44</accession>
<dbReference type="Ensembl" id="ENSPMET00000025050.1">
    <property type="protein sequence ID" value="ENSPMEP00000016459.1"/>
    <property type="gene ID" value="ENSPMEG00000019213.1"/>
</dbReference>
<sequence>MSELLSQENLELLAELSQCPTETDPAVCEGSHHDKYRSISGVCNNRQNPDWGAANTALVRWLPAEYEDGEEEPRGWDPQRLHHGSQLPLPRRVSREVVRTSCKDADAAYSQLLADWGQYIDHDVTLTPQSLSGAASWTQRDCRTSCENLHPCFPIQIITMRDYIPKVIGAESFERHIGPYGGYDPTVDSSASNVFATAAFRFGHATIPPILSRLNESFQEDRRFPHLRLQQALFSPWRIVKEGGIEPTLRGMVATAAAVAAPDSLLVEEVTESLLVLDSQQNLDLAALNLQRGRDHGLPGYNDWRGFCGLKRIATLDDLAEVVRDRRVAEKILHLYQHPDNIDVWLGGLVENFLPGSRTGPLFACLIGKQMKLLRDGDRFWWEADGMFTQQQREQLWKTSLSRIICENSDIQEIPADPFRLTRYPDGFLPCSAVPALSLEAWRDEPSLGLRLCGSPRPVDNGDFLFSSRSGKLTALYACFHGFQLEGAAEAVCEGGVWSADPPCCSGRTSAVWWRRLKLTATCWSF</sequence>
<comment type="caution">
    <text evidence="3">Lacks conserved residue(s) required for the propagation of feature annotation.</text>
</comment>
<dbReference type="SUPFAM" id="SSF57535">
    <property type="entry name" value="Complement control module/SCR domain"/>
    <property type="match status" value="1"/>
</dbReference>
<dbReference type="Pfam" id="PF03098">
    <property type="entry name" value="An_peroxidase"/>
    <property type="match status" value="1"/>
</dbReference>
<keyword evidence="2" id="KW-0408">Iron</keyword>
<keyword evidence="2" id="KW-0479">Metal-binding</keyword>
<dbReference type="Gene3D" id="2.10.70.10">
    <property type="entry name" value="Complement Module, domain 1"/>
    <property type="match status" value="1"/>
</dbReference>
<evidence type="ECO:0000256" key="1">
    <source>
        <dbReference type="ARBA" id="ARBA00023157"/>
    </source>
</evidence>
<dbReference type="PANTHER" id="PTHR11475:SF60">
    <property type="entry name" value="THYROID PEROXIDASE"/>
    <property type="match status" value="1"/>
</dbReference>
<organism evidence="6 7">
    <name type="scientific">Poecilia mexicana</name>
    <dbReference type="NCBI Taxonomy" id="48701"/>
    <lineage>
        <taxon>Eukaryota</taxon>
        <taxon>Metazoa</taxon>
        <taxon>Chordata</taxon>
        <taxon>Craniata</taxon>
        <taxon>Vertebrata</taxon>
        <taxon>Euteleostomi</taxon>
        <taxon>Actinopterygii</taxon>
        <taxon>Neopterygii</taxon>
        <taxon>Teleostei</taxon>
        <taxon>Neoteleostei</taxon>
        <taxon>Acanthomorphata</taxon>
        <taxon>Ovalentaria</taxon>
        <taxon>Atherinomorphae</taxon>
        <taxon>Cyprinodontiformes</taxon>
        <taxon>Poeciliidae</taxon>
        <taxon>Poeciliinae</taxon>
        <taxon>Poecilia</taxon>
    </lineage>
</organism>
<dbReference type="PROSITE" id="PS50292">
    <property type="entry name" value="PEROXIDASE_3"/>
    <property type="match status" value="1"/>
</dbReference>
<keyword evidence="7" id="KW-1185">Reference proteome</keyword>
<evidence type="ECO:0000313" key="6">
    <source>
        <dbReference type="Ensembl" id="ENSPMEP00000016459.1"/>
    </source>
</evidence>
<dbReference type="GO" id="GO:0005615">
    <property type="term" value="C:extracellular space"/>
    <property type="evidence" value="ECO:0007669"/>
    <property type="project" value="TreeGrafter"/>
</dbReference>
<dbReference type="InterPro" id="IPR035976">
    <property type="entry name" value="Sushi/SCR/CCP_sf"/>
</dbReference>
<dbReference type="SUPFAM" id="SSF48113">
    <property type="entry name" value="Heme-dependent peroxidases"/>
    <property type="match status" value="1"/>
</dbReference>
<dbReference type="InterPro" id="IPR019791">
    <property type="entry name" value="Haem_peroxidase_animal"/>
</dbReference>
<evidence type="ECO:0000259" key="5">
    <source>
        <dbReference type="PROSITE" id="PS50923"/>
    </source>
</evidence>
<keyword evidence="1" id="KW-1015">Disulfide bond</keyword>
<dbReference type="InterPro" id="IPR000436">
    <property type="entry name" value="Sushi_SCR_CCP_dom"/>
</dbReference>
<evidence type="ECO:0000256" key="3">
    <source>
        <dbReference type="PROSITE-ProRule" id="PRU00302"/>
    </source>
</evidence>
<dbReference type="GO" id="GO:0004601">
    <property type="term" value="F:peroxidase activity"/>
    <property type="evidence" value="ECO:0007669"/>
    <property type="project" value="InterPro"/>
</dbReference>
<dbReference type="InterPro" id="IPR010255">
    <property type="entry name" value="Haem_peroxidase_sf"/>
</dbReference>
<feature type="region of interest" description="Disordered" evidence="4">
    <location>
        <begin position="69"/>
        <end position="88"/>
    </location>
</feature>
<proteinExistence type="predicted"/>
<dbReference type="Proteomes" id="UP000261480">
    <property type="component" value="Unplaced"/>
</dbReference>
<dbReference type="Pfam" id="PF00084">
    <property type="entry name" value="Sushi"/>
    <property type="match status" value="1"/>
</dbReference>
<protein>
    <recommendedName>
        <fullName evidence="5">Sushi domain-containing protein</fullName>
    </recommendedName>
</protein>
<feature type="binding site" description="axial binding residue" evidence="2">
    <location>
        <position position="204"/>
    </location>
    <ligand>
        <name>heme b</name>
        <dbReference type="ChEBI" id="CHEBI:60344"/>
    </ligand>
    <ligandPart>
        <name>Fe</name>
        <dbReference type="ChEBI" id="CHEBI:18248"/>
    </ligandPart>
</feature>